<feature type="compositionally biased region" description="Basic and acidic residues" evidence="1">
    <location>
        <begin position="306"/>
        <end position="316"/>
    </location>
</feature>
<evidence type="ECO:0000313" key="3">
    <source>
        <dbReference type="Proteomes" id="UP001178507"/>
    </source>
</evidence>
<dbReference type="AlphaFoldDB" id="A0AA36JNB9"/>
<organism evidence="2 3">
    <name type="scientific">Effrenium voratum</name>
    <dbReference type="NCBI Taxonomy" id="2562239"/>
    <lineage>
        <taxon>Eukaryota</taxon>
        <taxon>Sar</taxon>
        <taxon>Alveolata</taxon>
        <taxon>Dinophyceae</taxon>
        <taxon>Suessiales</taxon>
        <taxon>Symbiodiniaceae</taxon>
        <taxon>Effrenium</taxon>
    </lineage>
</organism>
<feature type="compositionally biased region" description="Basic and acidic residues" evidence="1">
    <location>
        <begin position="75"/>
        <end position="114"/>
    </location>
</feature>
<keyword evidence="3" id="KW-1185">Reference proteome</keyword>
<name>A0AA36JNB9_9DINO</name>
<gene>
    <name evidence="2" type="ORF">EVOR1521_LOCUS29656</name>
</gene>
<comment type="caution">
    <text evidence="2">The sequence shown here is derived from an EMBL/GenBank/DDBJ whole genome shotgun (WGS) entry which is preliminary data.</text>
</comment>
<dbReference type="Proteomes" id="UP001178507">
    <property type="component" value="Unassembled WGS sequence"/>
</dbReference>
<feature type="region of interest" description="Disordered" evidence="1">
    <location>
        <begin position="297"/>
        <end position="318"/>
    </location>
</feature>
<sequence>MEAEADPRRRWTGDYAMSSGAAAVLPSIGSRDHALGTCRPCAWLWKPSGCRNAQDCTHCHLCDADAFKKRRAVKGKSEGKGKRKDWEEPSERASERPAERPAERSERPRWEELRSGWSRGSEGHGFQECRPCLLRLTSAGCTDGADCEYCHICVPEQYQTAAPERQSERPVPWEASGTVPTVPGGWENREAHFINLAERLQPEASAAATMAPVPSAPSGGIAGLGGLGASPVVLGTAPYPTPMRTMPPRRRREIGDIYTYPCDMQMGVNEAPACLDCGSTTLCVCHQGAFGFSERNPRHWLPSRDPGGRDWQRRNGGEANPTAVLRDLMQNDAEAGDAAAVADALHASGKCKPCLELLQTKSCRAGAECEFCHLCVVAPRRKKINNMSLKKRD</sequence>
<dbReference type="EMBL" id="CAUJNA010003705">
    <property type="protein sequence ID" value="CAJ1408148.1"/>
    <property type="molecule type" value="Genomic_DNA"/>
</dbReference>
<evidence type="ECO:0000313" key="2">
    <source>
        <dbReference type="EMBL" id="CAJ1408148.1"/>
    </source>
</evidence>
<proteinExistence type="predicted"/>
<protein>
    <submittedName>
        <fullName evidence="2">Uncharacterized protein</fullName>
    </submittedName>
</protein>
<reference evidence="2" key="1">
    <citation type="submission" date="2023-08" db="EMBL/GenBank/DDBJ databases">
        <authorList>
            <person name="Chen Y."/>
            <person name="Shah S."/>
            <person name="Dougan E. K."/>
            <person name="Thang M."/>
            <person name="Chan C."/>
        </authorList>
    </citation>
    <scope>NUCLEOTIDE SEQUENCE</scope>
</reference>
<feature type="region of interest" description="Disordered" evidence="1">
    <location>
        <begin position="73"/>
        <end position="125"/>
    </location>
</feature>
<evidence type="ECO:0000256" key="1">
    <source>
        <dbReference type="SAM" id="MobiDB-lite"/>
    </source>
</evidence>
<accession>A0AA36JNB9</accession>